<dbReference type="Pfam" id="PF09733">
    <property type="entry name" value="VEFS-Box"/>
    <property type="match status" value="1"/>
</dbReference>
<evidence type="ECO:0000256" key="6">
    <source>
        <dbReference type="ARBA" id="ARBA00023163"/>
    </source>
</evidence>
<sequence length="669" mass="74038">MIAETTPGSWRNGMGSEEAGESDSPVRQGLCPSEEQDTSVASLPPSDRALLLYKYLEKRRKHNKTFLRRTLSYCRADQTAWWKKLYEGKKDETGSGTVSATTTFGLNVKLSLRPKTEGKWERVTVLCVLGELRKKTDGGDEEDQVIEPHLVGAVNCVAGEEREVSFVVPLDLSGSSASGSKSNGSRGKSSAGTSAGSRERPGCSGDALMYVVWNDHADLGASGLVGGGGGAESRHHSRYFTDLCRGKKLFSVIPDNAEVIWSVRRVPAPVMADATALPDFPNLTSGVDTGLEPLPLARGRLRAEESTTKGLSSGKAGSACGLSLFDSRLPGRPEIPFEITAEISYTDQPTSPRALPRLTRSQLVEGETRSYPEPFTAVRMNYNLCGGEKQRRRKRVEPETHFNFKCLACDFEAGSLSCLHKHLGTCHDLFCWHTNPPTFDAKEKDRRVTYAVGVDPPTSAKFFPRSMTTEDSHKYIPNRNKIFQFFSPKPDRRKYEEGLLNQLRDEHKIREVLSEKGSGPKRKRQAGRPAASLAPSPDQAFHHSRTGQRMTKEEILSNKDSDDEGDTNYLNYLMTKLYGLTMVRSEEIRFMKKWNGMILGDRGLQPVCDKDVFGLAETFQREVLPNLGRGERECFVQHVMVLWDYGALTKAEARKLLDAATATQAIAAA</sequence>
<feature type="region of interest" description="Disordered" evidence="7">
    <location>
        <begin position="1"/>
        <end position="42"/>
    </location>
</feature>
<evidence type="ECO:0000256" key="5">
    <source>
        <dbReference type="ARBA" id="ARBA00023015"/>
    </source>
</evidence>
<evidence type="ECO:0000313" key="10">
    <source>
        <dbReference type="Proteomes" id="UP001472866"/>
    </source>
</evidence>
<keyword evidence="2" id="KW-0479">Metal-binding</keyword>
<evidence type="ECO:0000259" key="8">
    <source>
        <dbReference type="Pfam" id="PF09733"/>
    </source>
</evidence>
<proteinExistence type="inferred from homology"/>
<keyword evidence="10" id="KW-1185">Reference proteome</keyword>
<name>A0AAX4PIV0_9CHLO</name>
<dbReference type="GO" id="GO:0031490">
    <property type="term" value="F:chromatin DNA binding"/>
    <property type="evidence" value="ECO:0007669"/>
    <property type="project" value="TreeGrafter"/>
</dbReference>
<reference evidence="9 10" key="1">
    <citation type="submission" date="2024-03" db="EMBL/GenBank/DDBJ databases">
        <title>Complete genome sequence of the green alga Chloropicon roscoffensis RCC1871.</title>
        <authorList>
            <person name="Lemieux C."/>
            <person name="Pombert J.-F."/>
            <person name="Otis C."/>
            <person name="Turmel M."/>
        </authorList>
    </citation>
    <scope>NUCLEOTIDE SEQUENCE [LARGE SCALE GENOMIC DNA]</scope>
    <source>
        <strain evidence="9 10">RCC1871</strain>
    </source>
</reference>
<evidence type="ECO:0000256" key="1">
    <source>
        <dbReference type="ARBA" id="ARBA00007416"/>
    </source>
</evidence>
<evidence type="ECO:0000256" key="4">
    <source>
        <dbReference type="ARBA" id="ARBA00022833"/>
    </source>
</evidence>
<dbReference type="AlphaFoldDB" id="A0AAX4PIV0"/>
<feature type="compositionally biased region" description="Low complexity" evidence="7">
    <location>
        <begin position="174"/>
        <end position="192"/>
    </location>
</feature>
<keyword evidence="5" id="KW-0805">Transcription regulation</keyword>
<feature type="compositionally biased region" description="Basic and acidic residues" evidence="7">
    <location>
        <begin position="550"/>
        <end position="560"/>
    </location>
</feature>
<feature type="region of interest" description="Disordered" evidence="7">
    <location>
        <begin position="174"/>
        <end position="201"/>
    </location>
</feature>
<comment type="similarity">
    <text evidence="1">Belongs to the VEFS (VRN2-EMF2-FIS2-SU(Z)12) family.</text>
</comment>
<feature type="domain" description="Polycomb protein VEFS-Box" evidence="8">
    <location>
        <begin position="538"/>
        <end position="651"/>
    </location>
</feature>
<dbReference type="EMBL" id="CP151515">
    <property type="protein sequence ID" value="WZN66337.1"/>
    <property type="molecule type" value="Genomic_DNA"/>
</dbReference>
<dbReference type="InterPro" id="IPR019135">
    <property type="entry name" value="Polycomb_protein_VEFS-Box"/>
</dbReference>
<dbReference type="GO" id="GO:0005634">
    <property type="term" value="C:nucleus"/>
    <property type="evidence" value="ECO:0007669"/>
    <property type="project" value="UniProtKB-ARBA"/>
</dbReference>
<dbReference type="Proteomes" id="UP001472866">
    <property type="component" value="Chromosome 15"/>
</dbReference>
<feature type="region of interest" description="Disordered" evidence="7">
    <location>
        <begin position="511"/>
        <end position="562"/>
    </location>
</feature>
<evidence type="ECO:0000256" key="2">
    <source>
        <dbReference type="ARBA" id="ARBA00022723"/>
    </source>
</evidence>
<keyword evidence="6" id="KW-0804">Transcription</keyword>
<keyword evidence="4" id="KW-0862">Zinc</keyword>
<gene>
    <name evidence="9" type="ORF">HKI87_15g79020</name>
</gene>
<protein>
    <submittedName>
        <fullName evidence="9">VEFS-Box domain-containing protein</fullName>
    </submittedName>
</protein>
<dbReference type="GO" id="GO:0008270">
    <property type="term" value="F:zinc ion binding"/>
    <property type="evidence" value="ECO:0007669"/>
    <property type="project" value="UniProtKB-KW"/>
</dbReference>
<dbReference type="PANTHER" id="PTHR22597:SF0">
    <property type="entry name" value="POLYCOMB PROTEIN SUZ12"/>
    <property type="match status" value="1"/>
</dbReference>
<evidence type="ECO:0000313" key="9">
    <source>
        <dbReference type="EMBL" id="WZN66337.1"/>
    </source>
</evidence>
<dbReference type="PANTHER" id="PTHR22597">
    <property type="entry name" value="POLYCOMB GROUP PROTEIN"/>
    <property type="match status" value="1"/>
</dbReference>
<evidence type="ECO:0000256" key="7">
    <source>
        <dbReference type="SAM" id="MobiDB-lite"/>
    </source>
</evidence>
<evidence type="ECO:0000256" key="3">
    <source>
        <dbReference type="ARBA" id="ARBA00022771"/>
    </source>
</evidence>
<organism evidence="9 10">
    <name type="scientific">Chloropicon roscoffensis</name>
    <dbReference type="NCBI Taxonomy" id="1461544"/>
    <lineage>
        <taxon>Eukaryota</taxon>
        <taxon>Viridiplantae</taxon>
        <taxon>Chlorophyta</taxon>
        <taxon>Chloropicophyceae</taxon>
        <taxon>Chloropicales</taxon>
        <taxon>Chloropicaceae</taxon>
        <taxon>Chloropicon</taxon>
    </lineage>
</organism>
<keyword evidence="3" id="KW-0863">Zinc-finger</keyword>
<accession>A0AAX4PIV0</accession>